<keyword evidence="7" id="KW-0560">Oxidoreductase</keyword>
<dbReference type="Pfam" id="PF13434">
    <property type="entry name" value="Lys_Orn_oxgnase"/>
    <property type="match status" value="1"/>
</dbReference>
<dbReference type="SUPFAM" id="SSF51905">
    <property type="entry name" value="FAD/NAD(P)-binding domain"/>
    <property type="match status" value="1"/>
</dbReference>
<keyword evidence="9" id="KW-1185">Reference proteome</keyword>
<dbReference type="AlphaFoldDB" id="A0A5P2G2G4"/>
<evidence type="ECO:0000256" key="1">
    <source>
        <dbReference type="ARBA" id="ARBA00001974"/>
    </source>
</evidence>
<keyword evidence="5" id="KW-0274">FAD</keyword>
<evidence type="ECO:0000256" key="7">
    <source>
        <dbReference type="ARBA" id="ARBA00023002"/>
    </source>
</evidence>
<dbReference type="GO" id="GO:0004497">
    <property type="term" value="F:monooxygenase activity"/>
    <property type="evidence" value="ECO:0007669"/>
    <property type="project" value="UniProtKB-KW"/>
</dbReference>
<keyword evidence="6" id="KW-0521">NADP</keyword>
<dbReference type="Proteomes" id="UP000292424">
    <property type="component" value="Chromosome"/>
</dbReference>
<comment type="similarity">
    <text evidence="3">Belongs to the lysine N(6)-hydroxylase/L-ornithine N(5)-oxygenase family.</text>
</comment>
<evidence type="ECO:0000256" key="6">
    <source>
        <dbReference type="ARBA" id="ARBA00022857"/>
    </source>
</evidence>
<protein>
    <submittedName>
        <fullName evidence="8">SidA/IucD/PvdA family monooxygenase</fullName>
    </submittedName>
</protein>
<dbReference type="InterPro" id="IPR025700">
    <property type="entry name" value="Lys/Orn_oxygenase"/>
</dbReference>
<accession>A0A5P2G2G4</accession>
<sequence length="159" mass="18370">MWNLFSWQIKAKKSSIRNNERPPFEIHTATEAISIEHRNNGNYTVKLFQQRTQRYIQLDADVVILATGYVTKSPSNLLSSIEKSMKINEQAFPICGEDYNIYEKKFGKIYIQNAEINTHGFNAADLSLGPYRNACIINSILNKKYYDITNLPVFHQFVS</sequence>
<dbReference type="EMBL" id="CP044016">
    <property type="protein sequence ID" value="QES89665.1"/>
    <property type="molecule type" value="Genomic_DNA"/>
</dbReference>
<evidence type="ECO:0000256" key="3">
    <source>
        <dbReference type="ARBA" id="ARBA00007588"/>
    </source>
</evidence>
<reference evidence="8 9" key="1">
    <citation type="submission" date="2019-09" db="EMBL/GenBank/DDBJ databases">
        <title>Complete genome sequence of Arachidicoccus sp. B3-10 isolated from apple orchard soil.</title>
        <authorList>
            <person name="Kim H.S."/>
            <person name="Han K.-I."/>
            <person name="Suh M.K."/>
            <person name="Lee K.C."/>
            <person name="Eom M.K."/>
            <person name="Kim J.-S."/>
            <person name="Kang S.W."/>
            <person name="Sin Y."/>
            <person name="Lee J.-S."/>
        </authorList>
    </citation>
    <scope>NUCLEOTIDE SEQUENCE [LARGE SCALE GENOMIC DNA]</scope>
    <source>
        <strain evidence="8 9">B3-10</strain>
    </source>
</reference>
<evidence type="ECO:0000256" key="5">
    <source>
        <dbReference type="ARBA" id="ARBA00022827"/>
    </source>
</evidence>
<gene>
    <name evidence="8" type="ORF">E0W69_013680</name>
</gene>
<dbReference type="InterPro" id="IPR036188">
    <property type="entry name" value="FAD/NAD-bd_sf"/>
</dbReference>
<comment type="cofactor">
    <cofactor evidence="1">
        <name>FAD</name>
        <dbReference type="ChEBI" id="CHEBI:57692"/>
    </cofactor>
</comment>
<dbReference type="PANTHER" id="PTHR42802:SF1">
    <property type="entry name" value="L-ORNITHINE N(5)-MONOOXYGENASE"/>
    <property type="match status" value="1"/>
</dbReference>
<dbReference type="Gene3D" id="3.50.50.60">
    <property type="entry name" value="FAD/NAD(P)-binding domain"/>
    <property type="match status" value="1"/>
</dbReference>
<keyword evidence="4" id="KW-0285">Flavoprotein</keyword>
<dbReference type="PANTHER" id="PTHR42802">
    <property type="entry name" value="MONOOXYGENASE"/>
    <property type="match status" value="1"/>
</dbReference>
<proteinExistence type="inferred from homology"/>
<evidence type="ECO:0000313" key="9">
    <source>
        <dbReference type="Proteomes" id="UP000292424"/>
    </source>
</evidence>
<dbReference type="OrthoDB" id="7527071at2"/>
<comment type="pathway">
    <text evidence="2">Siderophore biosynthesis.</text>
</comment>
<evidence type="ECO:0000256" key="4">
    <source>
        <dbReference type="ARBA" id="ARBA00022630"/>
    </source>
</evidence>
<keyword evidence="8" id="KW-0503">Monooxygenase</keyword>
<organism evidence="8 9">
    <name type="scientific">Rhizosphaericola mali</name>
    <dbReference type="NCBI Taxonomy" id="2545455"/>
    <lineage>
        <taxon>Bacteria</taxon>
        <taxon>Pseudomonadati</taxon>
        <taxon>Bacteroidota</taxon>
        <taxon>Chitinophagia</taxon>
        <taxon>Chitinophagales</taxon>
        <taxon>Chitinophagaceae</taxon>
        <taxon>Rhizosphaericola</taxon>
    </lineage>
</organism>
<dbReference type="KEGG" id="arac:E0W69_013680"/>
<evidence type="ECO:0000313" key="8">
    <source>
        <dbReference type="EMBL" id="QES89665.1"/>
    </source>
</evidence>
<evidence type="ECO:0000256" key="2">
    <source>
        <dbReference type="ARBA" id="ARBA00004924"/>
    </source>
</evidence>
<name>A0A5P2G2G4_9BACT</name>